<dbReference type="InterPro" id="IPR011050">
    <property type="entry name" value="Pectin_lyase_fold/virulence"/>
</dbReference>
<dbReference type="PANTHER" id="PTHR33928:SF2">
    <property type="entry name" value="PECTATE LYASE SUPERFAMILY PROTEIN DOMAIN-CONTAINING PROTEIN-RELATED"/>
    <property type="match status" value="1"/>
</dbReference>
<reference evidence="3 4" key="1">
    <citation type="submission" date="2020-05" db="EMBL/GenBank/DDBJ databases">
        <title>Ceratocystis lukuohia genome.</title>
        <authorList>
            <person name="Harrington T.C."/>
            <person name="Kim K."/>
            <person name="Mayers C.G."/>
        </authorList>
    </citation>
    <scope>NUCLEOTIDE SEQUENCE [LARGE SCALE GENOMIC DNA]</scope>
    <source>
        <strain evidence="3 4">C4212</strain>
    </source>
</reference>
<dbReference type="PANTHER" id="PTHR33928">
    <property type="entry name" value="POLYGALACTURONASE QRT3"/>
    <property type="match status" value="1"/>
</dbReference>
<evidence type="ECO:0000313" key="3">
    <source>
        <dbReference type="EMBL" id="KAL2885193.1"/>
    </source>
</evidence>
<dbReference type="EMBL" id="JABSNW010000008">
    <property type="protein sequence ID" value="KAL2885193.1"/>
    <property type="molecule type" value="Genomic_DNA"/>
</dbReference>
<keyword evidence="4" id="KW-1185">Reference proteome</keyword>
<name>A0ABR4MA96_9PEZI</name>
<feature type="domain" description="Rhamnogalacturonase A/B/Epimerase-like pectate lyase" evidence="2">
    <location>
        <begin position="77"/>
        <end position="173"/>
    </location>
</feature>
<dbReference type="InterPro" id="IPR024535">
    <property type="entry name" value="RHGA/B-epi-like_pectate_lyase"/>
</dbReference>
<accession>A0ABR4MA96</accession>
<protein>
    <submittedName>
        <fullName evidence="3">Exo-beta-1,3-glucanase Exg0</fullName>
    </submittedName>
</protein>
<feature type="signal peptide" evidence="1">
    <location>
        <begin position="1"/>
        <end position="22"/>
    </location>
</feature>
<organism evidence="3 4">
    <name type="scientific">Ceratocystis lukuohia</name>
    <dbReference type="NCBI Taxonomy" id="2019550"/>
    <lineage>
        <taxon>Eukaryota</taxon>
        <taxon>Fungi</taxon>
        <taxon>Dikarya</taxon>
        <taxon>Ascomycota</taxon>
        <taxon>Pezizomycotina</taxon>
        <taxon>Sordariomycetes</taxon>
        <taxon>Hypocreomycetidae</taxon>
        <taxon>Microascales</taxon>
        <taxon>Ceratocystidaceae</taxon>
        <taxon>Ceratocystis</taxon>
    </lineage>
</organism>
<sequence>MVSAFLLTAIMALGLFSSTATATPASTTSSYVSAPSAVPAIYNDGSDTGASDWWFAKIKRQGTVAYSTENADGYSIFRNVKDFGAKGDGLADDTAAINDAISSGNRCGLKCDPSTVTPAIIYFPPGTYRVSAPIVMYYYSHMVGDALSLPVIKATSDFAGMAVMDSNPYDNNGNN</sequence>
<evidence type="ECO:0000313" key="4">
    <source>
        <dbReference type="Proteomes" id="UP001610728"/>
    </source>
</evidence>
<evidence type="ECO:0000256" key="1">
    <source>
        <dbReference type="SAM" id="SignalP"/>
    </source>
</evidence>
<evidence type="ECO:0000259" key="2">
    <source>
        <dbReference type="Pfam" id="PF12708"/>
    </source>
</evidence>
<feature type="chain" id="PRO_5046106976" evidence="1">
    <location>
        <begin position="23"/>
        <end position="175"/>
    </location>
</feature>
<keyword evidence="1" id="KW-0732">Signal</keyword>
<dbReference type="SUPFAM" id="SSF51126">
    <property type="entry name" value="Pectin lyase-like"/>
    <property type="match status" value="1"/>
</dbReference>
<gene>
    <name evidence="3" type="ORF">HOO65_080143</name>
</gene>
<comment type="caution">
    <text evidence="3">The sequence shown here is derived from an EMBL/GenBank/DDBJ whole genome shotgun (WGS) entry which is preliminary data.</text>
</comment>
<dbReference type="InterPro" id="IPR039279">
    <property type="entry name" value="QRT3-like"/>
</dbReference>
<dbReference type="RefSeq" id="XP_070856373.1">
    <property type="nucleotide sequence ID" value="XM_071001469.1"/>
</dbReference>
<dbReference type="GeneID" id="98120879"/>
<dbReference type="Proteomes" id="UP001610728">
    <property type="component" value="Unassembled WGS sequence"/>
</dbReference>
<proteinExistence type="predicted"/>
<dbReference type="Pfam" id="PF12708">
    <property type="entry name" value="Pect-lyase_RHGA_epim"/>
    <property type="match status" value="1"/>
</dbReference>
<dbReference type="InterPro" id="IPR012334">
    <property type="entry name" value="Pectin_lyas_fold"/>
</dbReference>
<dbReference type="Gene3D" id="2.160.20.10">
    <property type="entry name" value="Single-stranded right-handed beta-helix, Pectin lyase-like"/>
    <property type="match status" value="1"/>
</dbReference>